<organism evidence="1 2">
    <name type="scientific">Pandoraea sputorum</name>
    <dbReference type="NCBI Taxonomy" id="93222"/>
    <lineage>
        <taxon>Bacteria</taxon>
        <taxon>Pseudomonadati</taxon>
        <taxon>Pseudomonadota</taxon>
        <taxon>Betaproteobacteria</taxon>
        <taxon>Burkholderiales</taxon>
        <taxon>Burkholderiaceae</taxon>
        <taxon>Pandoraea</taxon>
    </lineage>
</organism>
<proteinExistence type="predicted"/>
<name>A0A5E5B8Q1_9BURK</name>
<evidence type="ECO:0000313" key="1">
    <source>
        <dbReference type="EMBL" id="VVE82054.1"/>
    </source>
</evidence>
<dbReference type="Proteomes" id="UP000335538">
    <property type="component" value="Unassembled WGS sequence"/>
</dbReference>
<evidence type="ECO:0000313" key="2">
    <source>
        <dbReference type="Proteomes" id="UP000335538"/>
    </source>
</evidence>
<accession>A0A5E5B8Q1</accession>
<protein>
    <submittedName>
        <fullName evidence="1">Uncharacterized protein</fullName>
    </submittedName>
</protein>
<sequence>MRLRMGGRGPWRGPSAPLVPCLASDQSCTRAFLARGAFRVPRNFVSDMQNRPMRRADLHAARTGDDVAKLSRAYPQPLRAAAYERGRIDG</sequence>
<gene>
    <name evidence="1" type="ORF">PSP31121_03582</name>
</gene>
<reference evidence="1 2" key="1">
    <citation type="submission" date="2019-08" db="EMBL/GenBank/DDBJ databases">
        <authorList>
            <person name="Peeters C."/>
        </authorList>
    </citation>
    <scope>NUCLEOTIDE SEQUENCE [LARGE SCALE GENOMIC DNA]</scope>
    <source>
        <strain evidence="1 2">LMG 31121</strain>
    </source>
</reference>
<dbReference type="AlphaFoldDB" id="A0A5E5B8Q1"/>
<dbReference type="EMBL" id="CABPSR010000009">
    <property type="protein sequence ID" value="VVE82054.1"/>
    <property type="molecule type" value="Genomic_DNA"/>
</dbReference>